<dbReference type="KEGG" id="hni:W911_03670"/>
<dbReference type="STRING" id="1029756.W911_03670"/>
<name>V5SB39_9HYPH</name>
<dbReference type="EMBL" id="CP006912">
    <property type="protein sequence ID" value="AHB47707.1"/>
    <property type="molecule type" value="Genomic_DNA"/>
</dbReference>
<dbReference type="AlphaFoldDB" id="V5SB39"/>
<accession>V5SB39</accession>
<evidence type="ECO:0000313" key="2">
    <source>
        <dbReference type="Proteomes" id="UP000018542"/>
    </source>
</evidence>
<reference evidence="1 2" key="1">
    <citation type="journal article" date="2014" name="Genome Announc.">
        <title>Complete Genome Sequence of Hyphomicrobium nitrativorans Strain NL23, a Denitrifying Bacterium Isolated from Biofilm of a Methanol-Fed Denitrification System Treating Seawater at the Montreal Biodome.</title>
        <authorList>
            <person name="Martineau C."/>
            <person name="Villeneuve C."/>
            <person name="Mauffrey F."/>
            <person name="Villemur R."/>
        </authorList>
    </citation>
    <scope>NUCLEOTIDE SEQUENCE [LARGE SCALE GENOMIC DNA]</scope>
    <source>
        <strain evidence="1">NL23</strain>
    </source>
</reference>
<keyword evidence="2" id="KW-1185">Reference proteome</keyword>
<sequence>MGQRGSLPSLRFVQLRPSGAPLGAAFDPLACARFLHAPIKARRGVWLQNKKRREPMKKQTKEKKAPTHGVYVVQGEGENAHWLKIGAAWLHGDGKGANIMLEALPLTSKVVIREFSEKDTDNKGAQQ</sequence>
<dbReference type="HOGENOM" id="CLU_1967554_0_0_5"/>
<evidence type="ECO:0000313" key="1">
    <source>
        <dbReference type="EMBL" id="AHB47707.1"/>
    </source>
</evidence>
<organism evidence="1 2">
    <name type="scientific">Hyphomicrobium nitrativorans NL23</name>
    <dbReference type="NCBI Taxonomy" id="1029756"/>
    <lineage>
        <taxon>Bacteria</taxon>
        <taxon>Pseudomonadati</taxon>
        <taxon>Pseudomonadota</taxon>
        <taxon>Alphaproteobacteria</taxon>
        <taxon>Hyphomicrobiales</taxon>
        <taxon>Hyphomicrobiaceae</taxon>
        <taxon>Hyphomicrobium</taxon>
    </lineage>
</organism>
<gene>
    <name evidence="1" type="ORF">W911_03670</name>
</gene>
<proteinExistence type="predicted"/>
<dbReference type="PATRIC" id="fig|1029756.8.peg.768"/>
<dbReference type="Proteomes" id="UP000018542">
    <property type="component" value="Chromosome"/>
</dbReference>
<protein>
    <submittedName>
        <fullName evidence="1">Uncharacterized protein</fullName>
    </submittedName>
</protein>